<protein>
    <submittedName>
        <fullName evidence="2">Uncharacterized protein</fullName>
    </submittedName>
</protein>
<feature type="region of interest" description="Disordered" evidence="1">
    <location>
        <begin position="1"/>
        <end position="21"/>
    </location>
</feature>
<dbReference type="EMBL" id="JACGCI010000002">
    <property type="protein sequence ID" value="KAF6765852.1"/>
    <property type="molecule type" value="Genomic_DNA"/>
</dbReference>
<organism evidence="2 3">
    <name type="scientific">Ephemerocybe angulata</name>
    <dbReference type="NCBI Taxonomy" id="980116"/>
    <lineage>
        <taxon>Eukaryota</taxon>
        <taxon>Fungi</taxon>
        <taxon>Dikarya</taxon>
        <taxon>Basidiomycota</taxon>
        <taxon>Agaricomycotina</taxon>
        <taxon>Agaricomycetes</taxon>
        <taxon>Agaricomycetidae</taxon>
        <taxon>Agaricales</taxon>
        <taxon>Agaricineae</taxon>
        <taxon>Psathyrellaceae</taxon>
        <taxon>Ephemerocybe</taxon>
    </lineage>
</organism>
<feature type="region of interest" description="Disordered" evidence="1">
    <location>
        <begin position="66"/>
        <end position="123"/>
    </location>
</feature>
<evidence type="ECO:0000313" key="3">
    <source>
        <dbReference type="Proteomes" id="UP000521943"/>
    </source>
</evidence>
<evidence type="ECO:0000256" key="1">
    <source>
        <dbReference type="SAM" id="MobiDB-lite"/>
    </source>
</evidence>
<evidence type="ECO:0000313" key="2">
    <source>
        <dbReference type="EMBL" id="KAF6765852.1"/>
    </source>
</evidence>
<dbReference type="AlphaFoldDB" id="A0A8H6IK63"/>
<accession>A0A8H6IK63</accession>
<dbReference type="Proteomes" id="UP000521943">
    <property type="component" value="Unassembled WGS sequence"/>
</dbReference>
<sequence length="199" mass="21915">MMGPSSLGFRPPPPKPRYHGHSRSSFGLTKWVWSTLLALCEGSGLLRLFRRTSLIRRRSLCRLCRLRPPVSPDSPVSPTSPVSPVSPDSVPVPPTTQTSTSSAPLSPTAPTPRSPTDGLPYPLTSHPSFLRLRRARPALLEEEDHRPSEPPVNIYPRMGDLRSLHDKGESGVKVDRGWRGGGVDVEEDFVGVCCRFCCR</sequence>
<feature type="compositionally biased region" description="Low complexity" evidence="1">
    <location>
        <begin position="66"/>
        <end position="106"/>
    </location>
</feature>
<proteinExistence type="predicted"/>
<keyword evidence="3" id="KW-1185">Reference proteome</keyword>
<name>A0A8H6IK63_9AGAR</name>
<reference evidence="2 3" key="1">
    <citation type="submission" date="2020-07" db="EMBL/GenBank/DDBJ databases">
        <title>Comparative genomics of pyrophilous fungi reveals a link between fire events and developmental genes.</title>
        <authorList>
            <consortium name="DOE Joint Genome Institute"/>
            <person name="Steindorff A.S."/>
            <person name="Carver A."/>
            <person name="Calhoun S."/>
            <person name="Stillman K."/>
            <person name="Liu H."/>
            <person name="Lipzen A."/>
            <person name="Pangilinan J."/>
            <person name="Labutti K."/>
            <person name="Bruns T.D."/>
            <person name="Grigoriev I.V."/>
        </authorList>
    </citation>
    <scope>NUCLEOTIDE SEQUENCE [LARGE SCALE GENOMIC DNA]</scope>
    <source>
        <strain evidence="2 3">CBS 144469</strain>
    </source>
</reference>
<comment type="caution">
    <text evidence="2">The sequence shown here is derived from an EMBL/GenBank/DDBJ whole genome shotgun (WGS) entry which is preliminary data.</text>
</comment>
<gene>
    <name evidence="2" type="ORF">DFP72DRAFT_868651</name>
</gene>